<dbReference type="AlphaFoldDB" id="A0A448XGQ5"/>
<dbReference type="Pfam" id="PF00452">
    <property type="entry name" value="Bcl-2"/>
    <property type="match status" value="1"/>
</dbReference>
<keyword evidence="5" id="KW-1185">Reference proteome</keyword>
<organism evidence="4 5">
    <name type="scientific">Protopolystoma xenopodis</name>
    <dbReference type="NCBI Taxonomy" id="117903"/>
    <lineage>
        <taxon>Eukaryota</taxon>
        <taxon>Metazoa</taxon>
        <taxon>Spiralia</taxon>
        <taxon>Lophotrochozoa</taxon>
        <taxon>Platyhelminthes</taxon>
        <taxon>Monogenea</taxon>
        <taxon>Polyopisthocotylea</taxon>
        <taxon>Polystomatidea</taxon>
        <taxon>Polystomatidae</taxon>
        <taxon>Protopolystoma</taxon>
    </lineage>
</organism>
<dbReference type="OrthoDB" id="6286348at2759"/>
<feature type="domain" description="Bcl-2 Bcl-2 homology region 1-3" evidence="3">
    <location>
        <begin position="137"/>
        <end position="182"/>
    </location>
</feature>
<dbReference type="InterPro" id="IPR046371">
    <property type="entry name" value="Bcl-2_BH1-3"/>
</dbReference>
<evidence type="ECO:0000259" key="3">
    <source>
        <dbReference type="Pfam" id="PF00452"/>
    </source>
</evidence>
<dbReference type="PROSITE" id="PS50062">
    <property type="entry name" value="BCL2_FAMILY"/>
    <property type="match status" value="1"/>
</dbReference>
<protein>
    <recommendedName>
        <fullName evidence="3">Bcl-2 Bcl-2 homology region 1-3 domain-containing protein</fullName>
    </recommendedName>
</protein>
<reference evidence="4" key="1">
    <citation type="submission" date="2018-11" db="EMBL/GenBank/DDBJ databases">
        <authorList>
            <consortium name="Pathogen Informatics"/>
        </authorList>
    </citation>
    <scope>NUCLEOTIDE SEQUENCE</scope>
</reference>
<sequence length="198" mass="22041">MLPPVHLSPRLPFVARRLADHFEARYAVKLCNLLDDVASLGQSCTTPLTAVNTGKEPIIAYSKDRSEPSSNHGNSASPLPAVGSMCALDEVDAIVPPISSSYPPTQFAVVADANDLYSNSGALSGPVHLNSIYYRPMNRLQVSREHYLRVLCELFQDRVNWGRIIAMLAFLRALCEVTEQRHSSKVYLRFLLINFSYF</sequence>
<dbReference type="GO" id="GO:0042981">
    <property type="term" value="P:regulation of apoptotic process"/>
    <property type="evidence" value="ECO:0007669"/>
    <property type="project" value="InterPro"/>
</dbReference>
<evidence type="ECO:0000256" key="1">
    <source>
        <dbReference type="ARBA" id="ARBA00009458"/>
    </source>
</evidence>
<dbReference type="InterPro" id="IPR002475">
    <property type="entry name" value="Bcl2-like"/>
</dbReference>
<dbReference type="EMBL" id="CAAALY010251573">
    <property type="protein sequence ID" value="VEL36168.1"/>
    <property type="molecule type" value="Genomic_DNA"/>
</dbReference>
<dbReference type="Gene3D" id="1.10.437.10">
    <property type="entry name" value="Blc2-like"/>
    <property type="match status" value="1"/>
</dbReference>
<dbReference type="GO" id="GO:0006915">
    <property type="term" value="P:apoptotic process"/>
    <property type="evidence" value="ECO:0007669"/>
    <property type="project" value="UniProtKB-KW"/>
</dbReference>
<dbReference type="SUPFAM" id="SSF56854">
    <property type="entry name" value="Bcl-2 inhibitors of programmed cell death"/>
    <property type="match status" value="1"/>
</dbReference>
<evidence type="ECO:0000313" key="5">
    <source>
        <dbReference type="Proteomes" id="UP000784294"/>
    </source>
</evidence>
<name>A0A448XGQ5_9PLAT</name>
<dbReference type="InterPro" id="IPR036834">
    <property type="entry name" value="Bcl-2-like_sf"/>
</dbReference>
<gene>
    <name evidence="4" type="ORF">PXEA_LOCUS29608</name>
</gene>
<evidence type="ECO:0000256" key="2">
    <source>
        <dbReference type="ARBA" id="ARBA00022703"/>
    </source>
</evidence>
<evidence type="ECO:0000313" key="4">
    <source>
        <dbReference type="EMBL" id="VEL36168.1"/>
    </source>
</evidence>
<comment type="similarity">
    <text evidence="1">Belongs to the Bcl-2 family.</text>
</comment>
<comment type="caution">
    <text evidence="4">The sequence shown here is derived from an EMBL/GenBank/DDBJ whole genome shotgun (WGS) entry which is preliminary data.</text>
</comment>
<dbReference type="Proteomes" id="UP000784294">
    <property type="component" value="Unassembled WGS sequence"/>
</dbReference>
<accession>A0A448XGQ5</accession>
<keyword evidence="2" id="KW-0053">Apoptosis</keyword>
<proteinExistence type="inferred from homology"/>